<evidence type="ECO:0000313" key="3">
    <source>
        <dbReference type="RefSeq" id="XP_010269606.1"/>
    </source>
</evidence>
<dbReference type="Gene3D" id="3.80.10.10">
    <property type="entry name" value="Ribonuclease Inhibitor"/>
    <property type="match status" value="4"/>
</dbReference>
<proteinExistence type="predicted"/>
<feature type="domain" description="F-box/LRR-repeat protein 15-like leucin rich repeat" evidence="1">
    <location>
        <begin position="113"/>
        <end position="225"/>
    </location>
</feature>
<dbReference type="PANTHER" id="PTHR13318:SF272">
    <property type="entry name" value="OS12G0552700 PROTEIN"/>
    <property type="match status" value="1"/>
</dbReference>
<gene>
    <name evidence="3 4" type="primary">LOC104606210</name>
</gene>
<dbReference type="eggNOG" id="KOG1947">
    <property type="taxonomic scope" value="Eukaryota"/>
</dbReference>
<reference evidence="3 4" key="1">
    <citation type="submission" date="2025-04" db="UniProtKB">
        <authorList>
            <consortium name="RefSeq"/>
        </authorList>
    </citation>
    <scope>IDENTIFICATION</scope>
</reference>
<dbReference type="InterPro" id="IPR001611">
    <property type="entry name" value="Leu-rich_rpt"/>
</dbReference>
<dbReference type="InterPro" id="IPR057207">
    <property type="entry name" value="FBXL15_LRR"/>
</dbReference>
<dbReference type="InterPro" id="IPR006553">
    <property type="entry name" value="Leu-rich_rpt_Cys-con_subtyp"/>
</dbReference>
<dbReference type="OMA" id="DLTCCRF"/>
<dbReference type="Pfam" id="PF25372">
    <property type="entry name" value="DUF7885"/>
    <property type="match status" value="3"/>
</dbReference>
<feature type="domain" description="F-box/LRR-repeat protein 15-like leucin rich repeat" evidence="1">
    <location>
        <begin position="440"/>
        <end position="584"/>
    </location>
</feature>
<feature type="domain" description="F-box/LRR-repeat protein 15-like leucin rich repeat" evidence="1">
    <location>
        <begin position="313"/>
        <end position="439"/>
    </location>
</feature>
<dbReference type="PANTHER" id="PTHR13318">
    <property type="entry name" value="PARTNER OF PAIRED, ISOFORM B-RELATED"/>
    <property type="match status" value="1"/>
</dbReference>
<dbReference type="SMART" id="SM00367">
    <property type="entry name" value="LRR_CC"/>
    <property type="match status" value="15"/>
</dbReference>
<dbReference type="GeneID" id="104606210"/>
<name>A0A1U8AP95_NELNU</name>
<organism evidence="2 4">
    <name type="scientific">Nelumbo nucifera</name>
    <name type="common">Sacred lotus</name>
    <dbReference type="NCBI Taxonomy" id="4432"/>
    <lineage>
        <taxon>Eukaryota</taxon>
        <taxon>Viridiplantae</taxon>
        <taxon>Streptophyta</taxon>
        <taxon>Embryophyta</taxon>
        <taxon>Tracheophyta</taxon>
        <taxon>Spermatophyta</taxon>
        <taxon>Magnoliopsida</taxon>
        <taxon>Proteales</taxon>
        <taxon>Nelumbonaceae</taxon>
        <taxon>Nelumbo</taxon>
    </lineage>
</organism>
<dbReference type="GO" id="GO:0031146">
    <property type="term" value="P:SCF-dependent proteasomal ubiquitin-dependent protein catabolic process"/>
    <property type="evidence" value="ECO:0000318"/>
    <property type="project" value="GO_Central"/>
</dbReference>
<dbReference type="AlphaFoldDB" id="A0A1U8AP95"/>
<dbReference type="GO" id="GO:0019005">
    <property type="term" value="C:SCF ubiquitin ligase complex"/>
    <property type="evidence" value="ECO:0000318"/>
    <property type="project" value="GO_Central"/>
</dbReference>
<dbReference type="RefSeq" id="XP_010269607.1">
    <property type="nucleotide sequence ID" value="XM_010271305.2"/>
</dbReference>
<keyword evidence="2" id="KW-1185">Reference proteome</keyword>
<dbReference type="RefSeq" id="XP_010269606.1">
    <property type="nucleotide sequence ID" value="XM_010271304.2"/>
</dbReference>
<dbReference type="FunFam" id="3.80.10.10:FF:000276">
    <property type="entry name" value="F-box/LRR-repeat protein 3"/>
    <property type="match status" value="1"/>
</dbReference>
<evidence type="ECO:0000313" key="4">
    <source>
        <dbReference type="RefSeq" id="XP_010269607.1"/>
    </source>
</evidence>
<dbReference type="STRING" id="4432.A0A1U8AP95"/>
<dbReference type="SUPFAM" id="SSF52047">
    <property type="entry name" value="RNI-like"/>
    <property type="match status" value="3"/>
</dbReference>
<dbReference type="InterPro" id="IPR032675">
    <property type="entry name" value="LRR_dom_sf"/>
</dbReference>
<dbReference type="OrthoDB" id="423607at2759"/>
<accession>A0A1U8AP95</accession>
<dbReference type="KEGG" id="nnu:104606210"/>
<protein>
    <submittedName>
        <fullName evidence="3 4">F-box/LRR-repeat protein 3</fullName>
    </submittedName>
</protein>
<evidence type="ECO:0000313" key="2">
    <source>
        <dbReference type="Proteomes" id="UP000189703"/>
    </source>
</evidence>
<evidence type="ECO:0000259" key="1">
    <source>
        <dbReference type="Pfam" id="PF25372"/>
    </source>
</evidence>
<dbReference type="Pfam" id="PF13516">
    <property type="entry name" value="LRR_6"/>
    <property type="match status" value="1"/>
</dbReference>
<dbReference type="Proteomes" id="UP000189703">
    <property type="component" value="Unplaced"/>
</dbReference>
<sequence>MTITMKKPKSTIFIPSPSLLTVLTEDLLLRVLDNLIDSSHRKAWRLVCKCFLRLESLHRKALRVFRHDSLPNLLRRYRLLELLDLSVCPRVDDGTIAFSFGAEPGGFCWTRRLTKLVLSRACGLRSSGLEVVVKSCPSLQEIDLSYCLGLGDREASALSRATGLRDLKLVKCLGVTDVGLAKIAIGCTKLERLSLKWCLEITDLGIELLSKKSTGLRSLDISYLKVTNNSLHSISYLRKLESLSVVGCSFVDDDGLLFLRNRNPHLQSIDVSRCENVTLSGLISVVEGHEESLLQLGAGYCCSEFAAPFLNQLKELRNLKSIRIDGARVDDFSLGTIGANCKHLVEVGLSKCAGVTDGGIAELVVGHANLKVLDLTCCHLITDASLSAISAYCTKLVCLKLESCDLITQKGLEQLGSSCSLLEELDLTDCSGVTDMGLKCLSTCSELLYLKLGLCVNISDKGLQHVASKCTKLRELDLYRCTGIGDDGLAAVSTGCKKLKKLNLSYCMEVSDRGLKYISNLSDLQDLEMRRLLKISSEGLMAIAVGCKSLSELDIKRCYNIDDVGLLALAQYACNLRQINLSYCPVSDAGLFMAMRNLKCLQDAKLVHLAHVSLEGYELALRVSCGRLKKLKLVSTLKDLLSSNLLQILKAQGCKIRWMEKALILV</sequence>